<dbReference type="HOGENOM" id="CLU_075662_1_0_5"/>
<dbReference type="KEGG" id="xau:Xaut_0968"/>
<organism evidence="2 3">
    <name type="scientific">Xanthobacter autotrophicus (strain ATCC BAA-1158 / Py2)</name>
    <dbReference type="NCBI Taxonomy" id="78245"/>
    <lineage>
        <taxon>Bacteria</taxon>
        <taxon>Pseudomonadati</taxon>
        <taxon>Pseudomonadota</taxon>
        <taxon>Alphaproteobacteria</taxon>
        <taxon>Hyphomicrobiales</taxon>
        <taxon>Xanthobacteraceae</taxon>
        <taxon>Xanthobacter</taxon>
    </lineage>
</organism>
<keyword evidence="3" id="KW-1185">Reference proteome</keyword>
<evidence type="ECO:0000256" key="1">
    <source>
        <dbReference type="SAM" id="MobiDB-lite"/>
    </source>
</evidence>
<protein>
    <recommendedName>
        <fullName evidence="4">Glycosyltransferase</fullName>
    </recommendedName>
</protein>
<dbReference type="PANTHER" id="PTHR36529">
    <property type="entry name" value="SLL1095 PROTEIN"/>
    <property type="match status" value="1"/>
</dbReference>
<gene>
    <name evidence="2" type="ordered locus">Xaut_0968</name>
</gene>
<sequence length="290" mass="30411">MTEGPAGISHPDVSTSGVITSERPTSGVSTSGIGSCAIAVMAKASAAGRTKTRLCPPLSPHEAAAFNTAFVQDIVGNIFAAGALSRITPYVAYGPAGAGHFFDALLPPGVGRIEAALPGFGACLRATMGHLFALGHPAAAVLNSDSPTLPPALLAELADALARPGERAVLGPSTDGGYYVLGLKTPRWRLFEDIDWSTERVCQQTLDRASEIGLDVHLLPPWYDVDDAAALRLLHGEVIQAVPFGTSGLQRGAARHTERLMRRLLATQDLAERLGLPTERPGDIPQRRAS</sequence>
<dbReference type="SUPFAM" id="SSF53448">
    <property type="entry name" value="Nucleotide-diphospho-sugar transferases"/>
    <property type="match status" value="1"/>
</dbReference>
<proteinExistence type="predicted"/>
<dbReference type="InterPro" id="IPR029044">
    <property type="entry name" value="Nucleotide-diphossugar_trans"/>
</dbReference>
<feature type="compositionally biased region" description="Polar residues" evidence="1">
    <location>
        <begin position="12"/>
        <end position="30"/>
    </location>
</feature>
<accession>A7IDX6</accession>
<evidence type="ECO:0000313" key="3">
    <source>
        <dbReference type="Proteomes" id="UP000002417"/>
    </source>
</evidence>
<evidence type="ECO:0008006" key="4">
    <source>
        <dbReference type="Google" id="ProtNLM"/>
    </source>
</evidence>
<dbReference type="Gene3D" id="3.90.550.10">
    <property type="entry name" value="Spore Coat Polysaccharide Biosynthesis Protein SpsA, Chain A"/>
    <property type="match status" value="1"/>
</dbReference>
<dbReference type="PhylomeDB" id="A7IDX6"/>
<evidence type="ECO:0000313" key="2">
    <source>
        <dbReference type="EMBL" id="ABS66219.1"/>
    </source>
</evidence>
<feature type="region of interest" description="Disordered" evidence="1">
    <location>
        <begin position="1"/>
        <end position="30"/>
    </location>
</feature>
<name>A7IDX6_XANP2</name>
<dbReference type="OrthoDB" id="9798250at2"/>
<dbReference type="AlphaFoldDB" id="A7IDX6"/>
<dbReference type="InterPro" id="IPR018641">
    <property type="entry name" value="Trfase_1_rSAM/seldom-assoc"/>
</dbReference>
<dbReference type="eggNOG" id="COG3222">
    <property type="taxonomic scope" value="Bacteria"/>
</dbReference>
<dbReference type="Proteomes" id="UP000002417">
    <property type="component" value="Chromosome"/>
</dbReference>
<dbReference type="EMBL" id="CP000781">
    <property type="protein sequence ID" value="ABS66219.1"/>
    <property type="molecule type" value="Genomic_DNA"/>
</dbReference>
<dbReference type="Pfam" id="PF09837">
    <property type="entry name" value="DUF2064"/>
    <property type="match status" value="1"/>
</dbReference>
<dbReference type="STRING" id="78245.Xaut_0968"/>
<dbReference type="PANTHER" id="PTHR36529:SF1">
    <property type="entry name" value="GLYCOSYLTRANSFERASE"/>
    <property type="match status" value="1"/>
</dbReference>
<reference evidence="2 3" key="1">
    <citation type="submission" date="2007-07" db="EMBL/GenBank/DDBJ databases">
        <title>Complete sequence of chromosome of Xanthobacter autotrophicus Py2.</title>
        <authorList>
            <consortium name="US DOE Joint Genome Institute"/>
            <person name="Copeland A."/>
            <person name="Lucas S."/>
            <person name="Lapidus A."/>
            <person name="Barry K."/>
            <person name="Glavina del Rio T."/>
            <person name="Hammon N."/>
            <person name="Israni S."/>
            <person name="Dalin E."/>
            <person name="Tice H."/>
            <person name="Pitluck S."/>
            <person name="Sims D."/>
            <person name="Brettin T."/>
            <person name="Bruce D."/>
            <person name="Detter J.C."/>
            <person name="Han C."/>
            <person name="Tapia R."/>
            <person name="Brainard J."/>
            <person name="Schmutz J."/>
            <person name="Larimer F."/>
            <person name="Land M."/>
            <person name="Hauser L."/>
            <person name="Kyrpides N."/>
            <person name="Kim E."/>
            <person name="Ensigns S.A."/>
            <person name="Richardson P."/>
        </authorList>
    </citation>
    <scope>NUCLEOTIDE SEQUENCE [LARGE SCALE GENOMIC DNA]</scope>
    <source>
        <strain evidence="3">ATCC BAA-1158 / Py2</strain>
    </source>
</reference>